<gene>
    <name evidence="12" type="ORF">DNTS_021706</name>
</gene>
<name>A0A553P5C5_9TELE</name>
<evidence type="ECO:0000256" key="1">
    <source>
        <dbReference type="ARBA" id="ARBA00004572"/>
    </source>
</evidence>
<reference evidence="12 13" key="1">
    <citation type="journal article" date="2019" name="Sci. Data">
        <title>Hybrid genome assembly and annotation of Danionella translucida.</title>
        <authorList>
            <person name="Kadobianskyi M."/>
            <person name="Schulze L."/>
            <person name="Schuelke M."/>
            <person name="Judkewitz B."/>
        </authorList>
    </citation>
    <scope>NUCLEOTIDE SEQUENCE [LARGE SCALE GENOMIC DNA]</scope>
    <source>
        <strain evidence="12 13">Bolton</strain>
    </source>
</reference>
<keyword evidence="6" id="KW-1000">Mitochondrion outer membrane</keyword>
<dbReference type="PANTHER" id="PTHR46722:SF1">
    <property type="entry name" value="MITOCHONDRIAL IMPORT RECEPTOR SUBUNIT TOM7 HOMOLOG"/>
    <property type="match status" value="1"/>
</dbReference>
<dbReference type="STRING" id="623744.A0A553P5C5"/>
<dbReference type="EMBL" id="SRMA01026742">
    <property type="protein sequence ID" value="TRY72888.1"/>
    <property type="molecule type" value="Genomic_DNA"/>
</dbReference>
<evidence type="ECO:0000313" key="13">
    <source>
        <dbReference type="Proteomes" id="UP000316079"/>
    </source>
</evidence>
<dbReference type="Pfam" id="PF08038">
    <property type="entry name" value="Tom7"/>
    <property type="match status" value="1"/>
</dbReference>
<dbReference type="GO" id="GO:0005742">
    <property type="term" value="C:mitochondrial outer membrane translocase complex"/>
    <property type="evidence" value="ECO:0007669"/>
    <property type="project" value="InterPro"/>
</dbReference>
<organism evidence="12 13">
    <name type="scientific">Danionella cerebrum</name>
    <dbReference type="NCBI Taxonomy" id="2873325"/>
    <lineage>
        <taxon>Eukaryota</taxon>
        <taxon>Metazoa</taxon>
        <taxon>Chordata</taxon>
        <taxon>Craniata</taxon>
        <taxon>Vertebrata</taxon>
        <taxon>Euteleostomi</taxon>
        <taxon>Actinopterygii</taxon>
        <taxon>Neopterygii</taxon>
        <taxon>Teleostei</taxon>
        <taxon>Ostariophysi</taxon>
        <taxon>Cypriniformes</taxon>
        <taxon>Danionidae</taxon>
        <taxon>Danioninae</taxon>
        <taxon>Danionella</taxon>
    </lineage>
</organism>
<evidence type="ECO:0000256" key="4">
    <source>
        <dbReference type="ARBA" id="ARBA00022448"/>
    </source>
</evidence>
<protein>
    <recommendedName>
        <fullName evidence="3">Mitochondrial import receptor subunit TOM7 homolog</fullName>
    </recommendedName>
    <alternativeName>
        <fullName evidence="11">Translocase of outer membrane 7 kDa subunit homolog</fullName>
    </alternativeName>
</protein>
<evidence type="ECO:0000256" key="7">
    <source>
        <dbReference type="ARBA" id="ARBA00022927"/>
    </source>
</evidence>
<comment type="subcellular location">
    <subcellularLocation>
        <location evidence="1">Mitochondrion outer membrane</location>
        <topology evidence="1">Single-pass membrane protein</topology>
    </subcellularLocation>
</comment>
<evidence type="ECO:0000256" key="3">
    <source>
        <dbReference type="ARBA" id="ARBA00014537"/>
    </source>
</evidence>
<evidence type="ECO:0000256" key="8">
    <source>
        <dbReference type="ARBA" id="ARBA00022989"/>
    </source>
</evidence>
<keyword evidence="9" id="KW-0496">Mitochondrion</keyword>
<dbReference type="AlphaFoldDB" id="A0A553P5C5"/>
<keyword evidence="7" id="KW-0653">Protein transport</keyword>
<evidence type="ECO:0000256" key="6">
    <source>
        <dbReference type="ARBA" id="ARBA00022787"/>
    </source>
</evidence>
<dbReference type="InterPro" id="IPR012621">
    <property type="entry name" value="Tom7"/>
</dbReference>
<dbReference type="PANTHER" id="PTHR46722">
    <property type="entry name" value="MITOCHONDRIAL IMPORT RECEPTOR SUBUNIT TOM7 HOMOLOG"/>
    <property type="match status" value="1"/>
</dbReference>
<keyword evidence="10" id="KW-0472">Membrane</keyword>
<evidence type="ECO:0000256" key="10">
    <source>
        <dbReference type="ARBA" id="ARBA00023136"/>
    </source>
</evidence>
<dbReference type="Proteomes" id="UP000316079">
    <property type="component" value="Unassembled WGS sequence"/>
</dbReference>
<evidence type="ECO:0000256" key="9">
    <source>
        <dbReference type="ARBA" id="ARBA00023128"/>
    </source>
</evidence>
<evidence type="ECO:0000256" key="11">
    <source>
        <dbReference type="ARBA" id="ARBA00032786"/>
    </source>
</evidence>
<comment type="caution">
    <text evidence="12">The sequence shown here is derived from an EMBL/GenBank/DDBJ whole genome shotgun (WGS) entry which is preliminary data.</text>
</comment>
<evidence type="ECO:0000256" key="2">
    <source>
        <dbReference type="ARBA" id="ARBA00010917"/>
    </source>
</evidence>
<proteinExistence type="inferred from homology"/>
<sequence>MVKLSKESKLRLQRVFVCGQFVIRWGFIPTVLYLGQVQARSRSRDAGAHDAEFALGMKMLLMSTTHSEEAPSDGR</sequence>
<dbReference type="GO" id="GO:1903955">
    <property type="term" value="P:positive regulation of protein targeting to mitochondrion"/>
    <property type="evidence" value="ECO:0007669"/>
    <property type="project" value="TreeGrafter"/>
</dbReference>
<keyword evidence="13" id="KW-1185">Reference proteome</keyword>
<evidence type="ECO:0000313" key="12">
    <source>
        <dbReference type="EMBL" id="TRY72888.1"/>
    </source>
</evidence>
<keyword evidence="5" id="KW-0812">Transmembrane</keyword>
<keyword evidence="4" id="KW-0813">Transport</keyword>
<comment type="similarity">
    <text evidence="2">Belongs to the Tom7 family.</text>
</comment>
<accession>A0A553P5C5</accession>
<dbReference type="GO" id="GO:0030150">
    <property type="term" value="P:protein import into mitochondrial matrix"/>
    <property type="evidence" value="ECO:0007669"/>
    <property type="project" value="InterPro"/>
</dbReference>
<evidence type="ECO:0000256" key="5">
    <source>
        <dbReference type="ARBA" id="ARBA00022692"/>
    </source>
</evidence>
<dbReference type="OrthoDB" id="284357at2759"/>
<keyword evidence="8" id="KW-1133">Transmembrane helix</keyword>